<dbReference type="Proteomes" id="UP000606194">
    <property type="component" value="Unassembled WGS sequence"/>
</dbReference>
<evidence type="ECO:0000313" key="1">
    <source>
        <dbReference type="EMBL" id="GGS23980.1"/>
    </source>
</evidence>
<evidence type="ECO:0008006" key="3">
    <source>
        <dbReference type="Google" id="ProtNLM"/>
    </source>
</evidence>
<protein>
    <recommendedName>
        <fullName evidence="3">AG1 protein</fullName>
    </recommendedName>
</protein>
<accession>A0A918LAM3</accession>
<reference evidence="1" key="1">
    <citation type="journal article" date="2014" name="Int. J. Syst. Evol. Microbiol.">
        <title>Complete genome sequence of Corynebacterium casei LMG S-19264T (=DSM 44701T), isolated from a smear-ripened cheese.</title>
        <authorList>
            <consortium name="US DOE Joint Genome Institute (JGI-PGF)"/>
            <person name="Walter F."/>
            <person name="Albersmeier A."/>
            <person name="Kalinowski J."/>
            <person name="Ruckert C."/>
        </authorList>
    </citation>
    <scope>NUCLEOTIDE SEQUENCE</scope>
    <source>
        <strain evidence="1">JCM 4386</strain>
    </source>
</reference>
<proteinExistence type="predicted"/>
<keyword evidence="2" id="KW-1185">Reference proteome</keyword>
<organism evidence="1 2">
    <name type="scientific">Streptomyces humidus</name>
    <dbReference type="NCBI Taxonomy" id="52259"/>
    <lineage>
        <taxon>Bacteria</taxon>
        <taxon>Bacillati</taxon>
        <taxon>Actinomycetota</taxon>
        <taxon>Actinomycetes</taxon>
        <taxon>Kitasatosporales</taxon>
        <taxon>Streptomycetaceae</taxon>
        <taxon>Streptomyces</taxon>
    </lineage>
</organism>
<reference evidence="1" key="2">
    <citation type="submission" date="2020-09" db="EMBL/GenBank/DDBJ databases">
        <authorList>
            <person name="Sun Q."/>
            <person name="Ohkuma M."/>
        </authorList>
    </citation>
    <scope>NUCLEOTIDE SEQUENCE</scope>
    <source>
        <strain evidence="1">JCM 4386</strain>
    </source>
</reference>
<name>A0A918LAM3_9ACTN</name>
<comment type="caution">
    <text evidence="1">The sequence shown here is derived from an EMBL/GenBank/DDBJ whole genome shotgun (WGS) entry which is preliminary data.</text>
</comment>
<sequence length="175" mass="18510">MRQPASGGDQGGGRAGTVEWSARMDLGEWVTFEQEWAELRAAAAERTAMRINSVPADGGGGGGSGGGGNDLVVRRDDLGAIGNDAYDLLGRLTKDGDIARSSTFDAATALTNGNFVSGAAVLKVHDFWQTHLKTLLDACAQISNHLDYSKAQHAKDEAKIEGDLARISVLTEYME</sequence>
<dbReference type="EMBL" id="BMTL01000044">
    <property type="protein sequence ID" value="GGS23980.1"/>
    <property type="molecule type" value="Genomic_DNA"/>
</dbReference>
<evidence type="ECO:0000313" key="2">
    <source>
        <dbReference type="Proteomes" id="UP000606194"/>
    </source>
</evidence>
<dbReference type="AlphaFoldDB" id="A0A918LAM3"/>
<gene>
    <name evidence="1" type="ORF">GCM10010269_73390</name>
</gene>